<evidence type="ECO:0000256" key="1">
    <source>
        <dbReference type="ARBA" id="ARBA00022737"/>
    </source>
</evidence>
<gene>
    <name evidence="4" type="ORF">BQ4739_LOCUS6967</name>
</gene>
<protein>
    <submittedName>
        <fullName evidence="4">Uncharacterized protein</fullName>
    </submittedName>
</protein>
<evidence type="ECO:0000313" key="4">
    <source>
        <dbReference type="EMBL" id="SZX66564.1"/>
    </source>
</evidence>
<evidence type="ECO:0000313" key="5">
    <source>
        <dbReference type="Proteomes" id="UP000256970"/>
    </source>
</evidence>
<feature type="region of interest" description="Disordered" evidence="3">
    <location>
        <begin position="584"/>
        <end position="603"/>
    </location>
</feature>
<feature type="repeat" description="RCC1" evidence="2">
    <location>
        <begin position="80"/>
        <end position="132"/>
    </location>
</feature>
<dbReference type="PROSITE" id="PS50012">
    <property type="entry name" value="RCC1_3"/>
    <property type="match status" value="2"/>
</dbReference>
<keyword evidence="5" id="KW-1185">Reference proteome</keyword>
<keyword evidence="1" id="KW-0677">Repeat</keyword>
<dbReference type="Pfam" id="PF13540">
    <property type="entry name" value="RCC1_2"/>
    <property type="match status" value="1"/>
</dbReference>
<dbReference type="Proteomes" id="UP000256970">
    <property type="component" value="Unassembled WGS sequence"/>
</dbReference>
<dbReference type="InterPro" id="IPR009091">
    <property type="entry name" value="RCC1/BLIP-II"/>
</dbReference>
<dbReference type="PANTHER" id="PTHR22872">
    <property type="entry name" value="BTK-BINDING PROTEIN-RELATED"/>
    <property type="match status" value="1"/>
</dbReference>
<dbReference type="PRINTS" id="PR00633">
    <property type="entry name" value="RCCNDNSATION"/>
</dbReference>
<evidence type="ECO:0000256" key="2">
    <source>
        <dbReference type="PROSITE-ProRule" id="PRU00235"/>
    </source>
</evidence>
<dbReference type="InterPro" id="IPR000408">
    <property type="entry name" value="Reg_chr_condens"/>
</dbReference>
<proteinExistence type="predicted"/>
<accession>A0A383VPA0</accession>
<dbReference type="AlphaFoldDB" id="A0A383VPA0"/>
<feature type="compositionally biased region" description="Low complexity" evidence="3">
    <location>
        <begin position="255"/>
        <end position="286"/>
    </location>
</feature>
<feature type="repeat" description="RCC1" evidence="2">
    <location>
        <begin position="386"/>
        <end position="443"/>
    </location>
</feature>
<dbReference type="InterPro" id="IPR051625">
    <property type="entry name" value="Signaling_Regulatory_Domain"/>
</dbReference>
<dbReference type="Pfam" id="PF00415">
    <property type="entry name" value="RCC1"/>
    <property type="match status" value="1"/>
</dbReference>
<dbReference type="Gene3D" id="2.130.10.30">
    <property type="entry name" value="Regulator of chromosome condensation 1/beta-lactamase-inhibitor protein II"/>
    <property type="match status" value="3"/>
</dbReference>
<reference evidence="4 5" key="1">
    <citation type="submission" date="2016-10" db="EMBL/GenBank/DDBJ databases">
        <authorList>
            <person name="Cai Z."/>
        </authorList>
    </citation>
    <scope>NUCLEOTIDE SEQUENCE [LARGE SCALE GENOMIC DNA]</scope>
</reference>
<evidence type="ECO:0000256" key="3">
    <source>
        <dbReference type="SAM" id="MobiDB-lite"/>
    </source>
</evidence>
<dbReference type="SUPFAM" id="SSF50985">
    <property type="entry name" value="RCC1/BLIP-II"/>
    <property type="match status" value="1"/>
</dbReference>
<dbReference type="STRING" id="3088.A0A383VPA0"/>
<dbReference type="EMBL" id="FNXT01000713">
    <property type="protein sequence ID" value="SZX66564.1"/>
    <property type="molecule type" value="Genomic_DNA"/>
</dbReference>
<name>A0A383VPA0_TETOB</name>
<feature type="region of interest" description="Disordered" evidence="3">
    <location>
        <begin position="217"/>
        <end position="286"/>
    </location>
</feature>
<sequence>MIGPAQQAALSGLAGSVQCVLSCNVRNLTVFAWGRNVEGQCAIEGPVPLVTRPTAVLELLQAPVSSVVASKLTSGAVVGGAVYTWGEGAAGKLGHGSAASLRVPSRVEALVGRSPISAAALGHHHSLFVDQAGSLWTCGENKEGQCGFGTPLDVIAVQHRRAQQQEALMPLAAAAQGHVGADRYQQYLRAAAGSTASSSRGTQQAAAAPYIAQGWGSLGGGSSRAEQQQQQQQQQHVQGAEFGRSRGWSSIRDPWTAAAAARRGSIGGSSSSISSTWGSSRGSGSAGSFFGGNSSGSAEQISMSGVWGGASLETHLSAAGLLPGQVGVPARVGAGPCSMMSAAAAATGDAAAAAAAAAEAAQQLGSAEVVAVAASSYFSLALTAKGEVWTFGADYNGALGSEGSSWQSSPRKVGQPLSAALAAAGGAVAIAAGGTFAAAITASGRCVVWGKLAGGLPAAPGLTAAAAAAAAAAADSGDAGAAGMFAEVVLPDGVRISSIAAGQQHLLLSDEQHVWVVGRWVDAEGGQAGVAHWRHPQLVLSLTGSECVTRVTAGLHSSAAVTSQGRLWLWGRLVDQQHGAGIMRRFGGEDGQQHHQQQQQQQVLAASSGGADYSWAGFGGHAPQLVRELSGVRDVALGGWHALVLAE</sequence>
<organism evidence="4 5">
    <name type="scientific">Tetradesmus obliquus</name>
    <name type="common">Green alga</name>
    <name type="synonym">Acutodesmus obliquus</name>
    <dbReference type="NCBI Taxonomy" id="3088"/>
    <lineage>
        <taxon>Eukaryota</taxon>
        <taxon>Viridiplantae</taxon>
        <taxon>Chlorophyta</taxon>
        <taxon>core chlorophytes</taxon>
        <taxon>Chlorophyceae</taxon>
        <taxon>CS clade</taxon>
        <taxon>Sphaeropleales</taxon>
        <taxon>Scenedesmaceae</taxon>
        <taxon>Tetradesmus</taxon>
    </lineage>
</organism>